<evidence type="ECO:0000313" key="2">
    <source>
        <dbReference type="EMBL" id="NMI01654.1"/>
    </source>
</evidence>
<evidence type="ECO:0008006" key="4">
    <source>
        <dbReference type="Google" id="ProtNLM"/>
    </source>
</evidence>
<comment type="caution">
    <text evidence="2">The sequence shown here is derived from an EMBL/GenBank/DDBJ whole genome shotgun (WGS) entry which is preliminary data.</text>
</comment>
<evidence type="ECO:0000313" key="3">
    <source>
        <dbReference type="Proteomes" id="UP000820669"/>
    </source>
</evidence>
<organism evidence="2 3">
    <name type="scientific">Pseudonocardia acidicola</name>
    <dbReference type="NCBI Taxonomy" id="2724939"/>
    <lineage>
        <taxon>Bacteria</taxon>
        <taxon>Bacillati</taxon>
        <taxon>Actinomycetota</taxon>
        <taxon>Actinomycetes</taxon>
        <taxon>Pseudonocardiales</taxon>
        <taxon>Pseudonocardiaceae</taxon>
        <taxon>Pseudonocardia</taxon>
    </lineage>
</organism>
<proteinExistence type="predicted"/>
<keyword evidence="3" id="KW-1185">Reference proteome</keyword>
<dbReference type="Proteomes" id="UP000820669">
    <property type="component" value="Unassembled WGS sequence"/>
</dbReference>
<dbReference type="EMBL" id="JAAXLA010000093">
    <property type="protein sequence ID" value="NMI01654.1"/>
    <property type="molecule type" value="Genomic_DNA"/>
</dbReference>
<sequence length="235" mass="24183">MKPMQAGTPIGGVDGSRLWTPPAAGPWPVPDRPRNGRNAAHAATPPRLPAPGHLGEPVAPPTAGTASGGEGVLERSVAALEPIGDAEASAFAARFAADYLSWDEDDPSRRAQVLREYLADPATAALGWSGVGRQRAEVVLPGRTLRTPGGAVVVEVTARVVSYLRTCPHPVDAGPPAGPVEPPLSAVGPSCAPPPEAAGWRPGASHWARIAPPIRRDRTGRLVVDIGPAPDRGDG</sequence>
<gene>
    <name evidence="2" type="ORF">HF526_30790</name>
</gene>
<accession>A0ABX1SNE6</accession>
<feature type="region of interest" description="Disordered" evidence="1">
    <location>
        <begin position="1"/>
        <end position="70"/>
    </location>
</feature>
<feature type="region of interest" description="Disordered" evidence="1">
    <location>
        <begin position="175"/>
        <end position="205"/>
    </location>
</feature>
<protein>
    <recommendedName>
        <fullName evidence="4">SnoaL-like protein</fullName>
    </recommendedName>
</protein>
<evidence type="ECO:0000256" key="1">
    <source>
        <dbReference type="SAM" id="MobiDB-lite"/>
    </source>
</evidence>
<reference evidence="2 3" key="1">
    <citation type="submission" date="2020-04" db="EMBL/GenBank/DDBJ databases">
        <authorList>
            <person name="Klaysubun C."/>
            <person name="Duangmal K."/>
            <person name="Lipun K."/>
        </authorList>
    </citation>
    <scope>NUCLEOTIDE SEQUENCE [LARGE SCALE GENOMIC DNA]</scope>
    <source>
        <strain evidence="2 3">K10HN5</strain>
    </source>
</reference>
<name>A0ABX1SNE6_9PSEU</name>